<sequence>MHQESAIIISFLTFALLHSCHAFLFSFNGNEGQCYRADVQQCLEKAFHAMRLDTKRGAEYAAQSSRQTMKLTSNSSRERRSMRDSPRAIMSRSRHLCAANRPYLSCFNIPGCRDEYVAHVASVVFHTIHGRVHPIQMFLAHRGYALQLCSQTCSRESRQHCQRLMSANEQNEEHGIYLELVGISKQLSAASAATKDWSICHRFKNSLAAIVRYRSRHCGEAAKCACMDPNIHAGVVYCNAGCEHILDEIAHFDAMNHYASCGAKPFLNVTLLFFVLLMLRLLMP</sequence>
<feature type="compositionally biased region" description="Polar residues" evidence="1">
    <location>
        <begin position="63"/>
        <end position="75"/>
    </location>
</feature>
<evidence type="ECO:0000313" key="4">
    <source>
        <dbReference type="EMBL" id="KHN73767.1"/>
    </source>
</evidence>
<reference evidence="4 5" key="1">
    <citation type="submission" date="2014-11" db="EMBL/GenBank/DDBJ databases">
        <title>Genetic blueprint of the zoonotic pathogen Toxocara canis.</title>
        <authorList>
            <person name="Zhu X.-Q."/>
            <person name="Korhonen P.K."/>
            <person name="Cai H."/>
            <person name="Young N.D."/>
            <person name="Nejsum P."/>
            <person name="von Samson-Himmelstjerna G."/>
            <person name="Boag P.R."/>
            <person name="Tan P."/>
            <person name="Li Q."/>
            <person name="Min J."/>
            <person name="Yang Y."/>
            <person name="Wang X."/>
            <person name="Fang X."/>
            <person name="Hall R.S."/>
            <person name="Hofmann A."/>
            <person name="Sternberg P.W."/>
            <person name="Jex A.R."/>
            <person name="Gasser R.B."/>
        </authorList>
    </citation>
    <scope>NUCLEOTIDE SEQUENCE [LARGE SCALE GENOMIC DNA]</scope>
    <source>
        <strain evidence="4">PN_DK_2014</strain>
    </source>
</reference>
<keyword evidence="2" id="KW-0472">Membrane</keyword>
<feature type="chain" id="PRO_5002077719" evidence="3">
    <location>
        <begin position="23"/>
        <end position="284"/>
    </location>
</feature>
<evidence type="ECO:0000256" key="3">
    <source>
        <dbReference type="SAM" id="SignalP"/>
    </source>
</evidence>
<proteinExistence type="predicted"/>
<evidence type="ECO:0000313" key="5">
    <source>
        <dbReference type="Proteomes" id="UP000031036"/>
    </source>
</evidence>
<feature type="region of interest" description="Disordered" evidence="1">
    <location>
        <begin position="63"/>
        <end position="85"/>
    </location>
</feature>
<feature type="compositionally biased region" description="Basic and acidic residues" evidence="1">
    <location>
        <begin position="76"/>
        <end position="85"/>
    </location>
</feature>
<keyword evidence="2" id="KW-0812">Transmembrane</keyword>
<keyword evidence="3" id="KW-0732">Signal</keyword>
<name>A0A0B2UXH3_TOXCA</name>
<dbReference type="OrthoDB" id="5805115at2759"/>
<organism evidence="4 5">
    <name type="scientific">Toxocara canis</name>
    <name type="common">Canine roundworm</name>
    <dbReference type="NCBI Taxonomy" id="6265"/>
    <lineage>
        <taxon>Eukaryota</taxon>
        <taxon>Metazoa</taxon>
        <taxon>Ecdysozoa</taxon>
        <taxon>Nematoda</taxon>
        <taxon>Chromadorea</taxon>
        <taxon>Rhabditida</taxon>
        <taxon>Spirurina</taxon>
        <taxon>Ascaridomorpha</taxon>
        <taxon>Ascaridoidea</taxon>
        <taxon>Toxocaridae</taxon>
        <taxon>Toxocara</taxon>
    </lineage>
</organism>
<comment type="caution">
    <text evidence="4">The sequence shown here is derived from an EMBL/GenBank/DDBJ whole genome shotgun (WGS) entry which is preliminary data.</text>
</comment>
<keyword evidence="5" id="KW-1185">Reference proteome</keyword>
<evidence type="ECO:0000256" key="2">
    <source>
        <dbReference type="SAM" id="Phobius"/>
    </source>
</evidence>
<protein>
    <submittedName>
        <fullName evidence="4">Uncharacterized protein</fullName>
    </submittedName>
</protein>
<dbReference type="EMBL" id="JPKZ01003059">
    <property type="protein sequence ID" value="KHN73767.1"/>
    <property type="molecule type" value="Genomic_DNA"/>
</dbReference>
<dbReference type="OMA" id="RDAMLIC"/>
<evidence type="ECO:0000256" key="1">
    <source>
        <dbReference type="SAM" id="MobiDB-lite"/>
    </source>
</evidence>
<accession>A0A0B2UXH3</accession>
<feature type="signal peptide" evidence="3">
    <location>
        <begin position="1"/>
        <end position="22"/>
    </location>
</feature>
<dbReference type="Proteomes" id="UP000031036">
    <property type="component" value="Unassembled WGS sequence"/>
</dbReference>
<dbReference type="AlphaFoldDB" id="A0A0B2UXH3"/>
<keyword evidence="2" id="KW-1133">Transmembrane helix</keyword>
<feature type="transmembrane region" description="Helical" evidence="2">
    <location>
        <begin position="265"/>
        <end position="283"/>
    </location>
</feature>
<gene>
    <name evidence="4" type="ORF">Tcan_18442</name>
</gene>